<keyword evidence="1" id="KW-0175">Coiled coil</keyword>
<evidence type="ECO:0000313" key="5">
    <source>
        <dbReference type="EMBL" id="CAG8486508.1"/>
    </source>
</evidence>
<dbReference type="InterPro" id="IPR029191">
    <property type="entry name" value="Uds1"/>
</dbReference>
<evidence type="ECO:0000313" key="6">
    <source>
        <dbReference type="Proteomes" id="UP000789739"/>
    </source>
</evidence>
<feature type="region of interest" description="Disordered" evidence="2">
    <location>
        <begin position="93"/>
        <end position="150"/>
    </location>
</feature>
<dbReference type="Gene3D" id="1.10.287.1490">
    <property type="match status" value="1"/>
</dbReference>
<dbReference type="SUPFAM" id="SSF57997">
    <property type="entry name" value="Tropomyosin"/>
    <property type="match status" value="1"/>
</dbReference>
<keyword evidence="6" id="KW-1185">Reference proteome</keyword>
<dbReference type="Pfam" id="PF15456">
    <property type="entry name" value="Uds1"/>
    <property type="match status" value="1"/>
</dbReference>
<feature type="compositionally biased region" description="Acidic residues" evidence="2">
    <location>
        <begin position="405"/>
        <end position="415"/>
    </location>
</feature>
<feature type="coiled-coil region" evidence="1">
    <location>
        <begin position="213"/>
        <end position="260"/>
    </location>
</feature>
<feature type="compositionally biased region" description="Polar residues" evidence="2">
    <location>
        <begin position="131"/>
        <end position="141"/>
    </location>
</feature>
<feature type="region of interest" description="Disordered" evidence="2">
    <location>
        <begin position="393"/>
        <end position="421"/>
    </location>
</feature>
<evidence type="ECO:0000256" key="2">
    <source>
        <dbReference type="SAM" id="MobiDB-lite"/>
    </source>
</evidence>
<feature type="coiled-coil region" evidence="1">
    <location>
        <begin position="442"/>
        <end position="563"/>
    </location>
</feature>
<feature type="domain" description="DUF7801" evidence="4">
    <location>
        <begin position="765"/>
        <end position="930"/>
    </location>
</feature>
<evidence type="ECO:0000256" key="1">
    <source>
        <dbReference type="SAM" id="Coils"/>
    </source>
</evidence>
<dbReference type="InterPro" id="IPR056703">
    <property type="entry name" value="DUF7801"/>
</dbReference>
<feature type="domain" description="Up-regulated during septation protein 1" evidence="3">
    <location>
        <begin position="191"/>
        <end position="298"/>
    </location>
</feature>
<dbReference type="InterPro" id="IPR036274">
    <property type="entry name" value="HR1_rpt_sf"/>
</dbReference>
<accession>A0A9N8WKF7</accession>
<evidence type="ECO:0000259" key="3">
    <source>
        <dbReference type="Pfam" id="PF15456"/>
    </source>
</evidence>
<feature type="compositionally biased region" description="Basic and acidic residues" evidence="2">
    <location>
        <begin position="12"/>
        <end position="28"/>
    </location>
</feature>
<feature type="coiled-coil region" evidence="1">
    <location>
        <begin position="589"/>
        <end position="927"/>
    </location>
</feature>
<dbReference type="Pfam" id="PF25078">
    <property type="entry name" value="DUF7801"/>
    <property type="match status" value="1"/>
</dbReference>
<dbReference type="OrthoDB" id="5569911at2759"/>
<dbReference type="Proteomes" id="UP000789739">
    <property type="component" value="Unassembled WGS sequence"/>
</dbReference>
<name>A0A9N8WKF7_9GLOM</name>
<feature type="region of interest" description="Disordered" evidence="2">
    <location>
        <begin position="1"/>
        <end position="72"/>
    </location>
</feature>
<comment type="caution">
    <text evidence="5">The sequence shown here is derived from an EMBL/GenBank/DDBJ whole genome shotgun (WGS) entry which is preliminary data.</text>
</comment>
<feature type="coiled-coil region" evidence="1">
    <location>
        <begin position="954"/>
        <end position="988"/>
    </location>
</feature>
<evidence type="ECO:0000259" key="4">
    <source>
        <dbReference type="Pfam" id="PF25078"/>
    </source>
</evidence>
<organism evidence="5 6">
    <name type="scientific">Paraglomus brasilianum</name>
    <dbReference type="NCBI Taxonomy" id="144538"/>
    <lineage>
        <taxon>Eukaryota</taxon>
        <taxon>Fungi</taxon>
        <taxon>Fungi incertae sedis</taxon>
        <taxon>Mucoromycota</taxon>
        <taxon>Glomeromycotina</taxon>
        <taxon>Glomeromycetes</taxon>
        <taxon>Paraglomerales</taxon>
        <taxon>Paraglomeraceae</taxon>
        <taxon>Paraglomus</taxon>
    </lineage>
</organism>
<gene>
    <name evidence="5" type="ORF">PBRASI_LOCUS1860</name>
</gene>
<reference evidence="5" key="1">
    <citation type="submission" date="2021-06" db="EMBL/GenBank/DDBJ databases">
        <authorList>
            <person name="Kallberg Y."/>
            <person name="Tangrot J."/>
            <person name="Rosling A."/>
        </authorList>
    </citation>
    <scope>NUCLEOTIDE SEQUENCE</scope>
    <source>
        <strain evidence="5">BR232B</strain>
    </source>
</reference>
<protein>
    <submittedName>
        <fullName evidence="5">591_t:CDS:1</fullName>
    </submittedName>
</protein>
<sequence length="1003" mass="114529">MSATKATYIKRKPVERPVLERPVERPIDDDVPVSPGVYPTKRSDLAFLSQKPRTPAKSPLRNSGQVSTSSSIQTTIVPVTSTIQILPTATDAKPQLPIGSERLSIDTSSTTVKALEESEIMRPKSGRRPSDLTNSSASPIDTASPPLSPRMKLPSLAIAGDLLASSEAMLQTTTPKSTSTSLMDTADDMLIQLLISQAVVDARDFEILSIDEVEELKKDHALLKTRIAALNNKLSLETKIREAANSLSRLHASNKRLSRQANDHLTQANRKVDHVASELWKLTQRAGEIQRKLLQHMAVNNGIDHLYNELMGLEARIDPNLANKVSSLEANLQLAHKTLGEARFSIKRKDKEIEELKSKVDDTSSEVRERTIVELRTEFEEVSRSLDIILRHHKQAQRDTASSTTDEEEDGDESDSGSSYNRLSTMTQSIQNEQSKNITKNLKTLEKILENYQFKLYRMEQEMVAVKQNAEGDTRSIESSLSNLAQERDILREALQEQQRARETSENRLSELEIKARKVEDLEERIRELDAVNEDRLMASQQRQELESQLVQVNQDYEKLLNSLQRVFDDLSTGKVRTSFSIDVFFSRIRNIKDENKRLMDSITMLQTQQEMMQSQLDKANEYTDAKETLEETQRELEDTKVRLQDAEIRAQEAKYAVSSSSEKESALQQKLLEVQEKFAETKEKVRKYEATLKRQSIIQVINDGRSKHEELQQQIEAQAQEYEAQIKELDGVISRLRQDITNMTSERDKASQVVKELEEMLSTKSRTLDRREVTINHLESDIVRFKTELAELKAATDGLARFNRLNADGETAKIKAQLNEAEAEIMHLRSVRENLEAEKSSLLQQIRGLDDILAGAQDQFALREQKFEQCSERLQTEYDGILREFDRLTKNFIDFDGERQKLEGAVDVLQKNCERLENELADERIKHLGVVGKDLPTTATLRKEFRKMMADLRSEQQALLHREREEKKKLENVVRTLKRDKEAERWERSNKGTQTRFVVAVP</sequence>
<dbReference type="EMBL" id="CAJVPI010000132">
    <property type="protein sequence ID" value="CAG8486508.1"/>
    <property type="molecule type" value="Genomic_DNA"/>
</dbReference>
<dbReference type="AlphaFoldDB" id="A0A9N8WKF7"/>
<proteinExistence type="predicted"/>
<dbReference type="SUPFAM" id="SSF46585">
    <property type="entry name" value="HR1 repeat"/>
    <property type="match status" value="1"/>
</dbReference>